<dbReference type="PANTHER" id="PTHR34700:SF4">
    <property type="entry name" value="PHAGE-LIKE ELEMENT PBSX PROTEIN XKDP"/>
    <property type="match status" value="1"/>
</dbReference>
<dbReference type="PROSITE" id="PS51782">
    <property type="entry name" value="LYSM"/>
    <property type="match status" value="2"/>
</dbReference>
<feature type="region of interest" description="Disordered" evidence="1">
    <location>
        <begin position="401"/>
        <end position="445"/>
    </location>
</feature>
<feature type="transmembrane region" description="Helical" evidence="2">
    <location>
        <begin position="7"/>
        <end position="24"/>
    </location>
</feature>
<dbReference type="CDD" id="cd00118">
    <property type="entry name" value="LysM"/>
    <property type="match status" value="1"/>
</dbReference>
<keyword evidence="2" id="KW-1133">Transmembrane helix</keyword>
<evidence type="ECO:0000313" key="4">
    <source>
        <dbReference type="EMBL" id="NNJ25993.1"/>
    </source>
</evidence>
<dbReference type="InterPro" id="IPR018392">
    <property type="entry name" value="LysM"/>
</dbReference>
<dbReference type="Gene3D" id="3.10.350.10">
    <property type="entry name" value="LysM domain"/>
    <property type="match status" value="2"/>
</dbReference>
<evidence type="ECO:0000259" key="3">
    <source>
        <dbReference type="PROSITE" id="PS51782"/>
    </source>
</evidence>
<comment type="caution">
    <text evidence="4">The sequence shown here is derived from an EMBL/GenBank/DDBJ whole genome shotgun (WGS) entry which is preliminary data.</text>
</comment>
<dbReference type="Proteomes" id="UP000609651">
    <property type="component" value="Unassembled WGS sequence"/>
</dbReference>
<protein>
    <recommendedName>
        <fullName evidence="3">LysM domain-containing protein</fullName>
    </recommendedName>
</protein>
<evidence type="ECO:0000256" key="2">
    <source>
        <dbReference type="SAM" id="Phobius"/>
    </source>
</evidence>
<feature type="compositionally biased region" description="Low complexity" evidence="1">
    <location>
        <begin position="422"/>
        <end position="445"/>
    </location>
</feature>
<dbReference type="RefSeq" id="WP_171186568.1">
    <property type="nucleotide sequence ID" value="NZ_WTPX01000057.1"/>
</dbReference>
<dbReference type="InterPro" id="IPR036779">
    <property type="entry name" value="LysM_dom_sf"/>
</dbReference>
<evidence type="ECO:0000256" key="1">
    <source>
        <dbReference type="SAM" id="MobiDB-lite"/>
    </source>
</evidence>
<feature type="region of interest" description="Disordered" evidence="1">
    <location>
        <begin position="44"/>
        <end position="125"/>
    </location>
</feature>
<dbReference type="SMART" id="SM00257">
    <property type="entry name" value="LysM"/>
    <property type="match status" value="2"/>
</dbReference>
<accession>A0ABX1VD14</accession>
<sequence>MANETKVGVAVFAVLVGVFGFVLYRKYDDQLTALAALHGPANGAEEGGQATDPLAPDAEEGLGTVTDGENTGDLAALDDPFGPDPEAPDGGAGFGGDPPAPQPESSVEIAQTPAADDDWSDPQGDAAVAEWNMDPVPAETAQTAEATSTADWPADELLETGAPPAEQPTTLAESDDPFDAELNAFDTPVDPNAVAMTDPPAEEPMWDEPAPTTGAVAEATEFQPTETADAADANAWPTELEPTSLAAETPVEAVTSTDAMVAETDTPADSTADDGALELWGDPAADATEPAPTMFAETPAETPAPAEADPLFPDDAPAELAATEFAATEPTAPEQSMALNPMAAEPSTVEMPFDPAPAAPSTAEPTTVAMAELSVSEEPVAENAPSEDGGFFLEADPAPTELAASPAPTEDEGLWNVAESNPPATDAPAASLAADASAMEDSFAGAENPAAALEPAAPAMDDAALWGGDEPSSPAAPEIAAAAPVAAGDDAFFPAPTEPAAPAAMETAATEATVFDAPPMMEPAPEPTPDLAPVELAATPPAADMPAPDLAAADVPAAPVMAEWPDLNAPPAAPSTPKPAPAESLAAEEPDSGLTPAAFAPEANLAAPNGPGSRPVRTADGESAMPFRFSGPNDRKVAEVQTGESYWAISKRAYGAAKYFKALARYNALRIRDPRNLQPGMKVICPPPSVLLAYDTDLAEAERASESRSSNAGWSGYGVDEQGRPVYMVASGDTLGAIAQKHLGRASRAEQIYALNRDKIRDPRRLKPGVLLNLPADATGVRRRVENAMR</sequence>
<feature type="domain" description="LysM" evidence="3">
    <location>
        <begin position="636"/>
        <end position="685"/>
    </location>
</feature>
<dbReference type="InterPro" id="IPR052196">
    <property type="entry name" value="Bact_Kbp"/>
</dbReference>
<feature type="region of interest" description="Disordered" evidence="1">
    <location>
        <begin position="462"/>
        <end position="481"/>
    </location>
</feature>
<feature type="compositionally biased region" description="Low complexity" evidence="1">
    <location>
        <begin position="596"/>
        <end position="608"/>
    </location>
</feature>
<feature type="compositionally biased region" description="Pro residues" evidence="1">
    <location>
        <begin position="571"/>
        <end position="580"/>
    </location>
</feature>
<name>A0ABX1VD14_9PLAN</name>
<keyword evidence="2" id="KW-0472">Membrane</keyword>
<gene>
    <name evidence="4" type="ORF">LzC2_20720</name>
</gene>
<feature type="region of interest" description="Disordered" evidence="1">
    <location>
        <begin position="196"/>
        <end position="229"/>
    </location>
</feature>
<dbReference type="EMBL" id="WTPX01000057">
    <property type="protein sequence ID" value="NNJ25993.1"/>
    <property type="molecule type" value="Genomic_DNA"/>
</dbReference>
<dbReference type="Pfam" id="PF01476">
    <property type="entry name" value="LysM"/>
    <property type="match status" value="2"/>
</dbReference>
<feature type="region of interest" description="Disordered" evidence="1">
    <location>
        <begin position="564"/>
        <end position="630"/>
    </location>
</feature>
<keyword evidence="5" id="KW-1185">Reference proteome</keyword>
<evidence type="ECO:0000313" key="5">
    <source>
        <dbReference type="Proteomes" id="UP000609651"/>
    </source>
</evidence>
<proteinExistence type="predicted"/>
<feature type="domain" description="LysM" evidence="3">
    <location>
        <begin position="725"/>
        <end position="774"/>
    </location>
</feature>
<reference evidence="4 5" key="1">
    <citation type="journal article" date="2020" name="Syst. Appl. Microbiol.">
        <title>Alienimonas chondri sp. nov., a novel planctomycete isolated from the biofilm of the red alga Chondrus crispus.</title>
        <authorList>
            <person name="Vitorino I."/>
            <person name="Albuquerque L."/>
            <person name="Wiegand S."/>
            <person name="Kallscheuer N."/>
            <person name="da Costa M.S."/>
            <person name="Lobo-da-Cunha A."/>
            <person name="Jogler C."/>
            <person name="Lage O.M."/>
        </authorList>
    </citation>
    <scope>NUCLEOTIDE SEQUENCE [LARGE SCALE GENOMIC DNA]</scope>
    <source>
        <strain evidence="4 5">LzC2</strain>
    </source>
</reference>
<dbReference type="PANTHER" id="PTHR34700">
    <property type="entry name" value="POTASSIUM BINDING PROTEIN KBP"/>
    <property type="match status" value="1"/>
</dbReference>
<keyword evidence="2" id="KW-0812">Transmembrane</keyword>
<organism evidence="4 5">
    <name type="scientific">Alienimonas chondri</name>
    <dbReference type="NCBI Taxonomy" id="2681879"/>
    <lineage>
        <taxon>Bacteria</taxon>
        <taxon>Pseudomonadati</taxon>
        <taxon>Planctomycetota</taxon>
        <taxon>Planctomycetia</taxon>
        <taxon>Planctomycetales</taxon>
        <taxon>Planctomycetaceae</taxon>
        <taxon>Alienimonas</taxon>
    </lineage>
</organism>